<evidence type="ECO:0000256" key="4">
    <source>
        <dbReference type="ARBA" id="ARBA00023242"/>
    </source>
</evidence>
<keyword evidence="4" id="KW-0539">Nucleus</keyword>
<keyword evidence="5" id="KW-0175">Coiled coil</keyword>
<evidence type="ECO:0000259" key="6">
    <source>
        <dbReference type="PROSITE" id="PS50888"/>
    </source>
</evidence>
<dbReference type="SMART" id="SM00353">
    <property type="entry name" value="HLH"/>
    <property type="match status" value="1"/>
</dbReference>
<keyword evidence="2" id="KW-0805">Transcription regulation</keyword>
<reference evidence="7" key="2">
    <citation type="submission" date="2023-05" db="EMBL/GenBank/DDBJ databases">
        <authorList>
            <person name="Schelkunov M.I."/>
        </authorList>
    </citation>
    <scope>NUCLEOTIDE SEQUENCE</scope>
    <source>
        <strain evidence="7">Hsosn_3</strain>
        <tissue evidence="7">Leaf</tissue>
    </source>
</reference>
<accession>A0AAD8LXB5</accession>
<dbReference type="Proteomes" id="UP001237642">
    <property type="component" value="Unassembled WGS sequence"/>
</dbReference>
<sequence length="352" mass="39888">MGVEEDEFRKLPEKKTIYSPVYLIASKFELKRIDGNVIGMDDCNNFNIHLMQNDEYATTNSSTCQQLSSFSSEITQTGMHTVTKQPKVTCLDMGGPDQLGSHQFEWVLKPKDEEIVYNNNELMLSFPSSFNWKSSGSPFSQKRNNQYLFKSGPLTAKDHIIAERKRRENISQRLIALSAIIPGLKKMDKASVLESAAKYVKHLEERIRSLEEEIKKKKSLQSVVLVRKAQISGSEDGSCCEDDHNSLELSAGKDHEGLPEIEIRKSDKSVLIKIFCEKYKNFLPTLLAEIEKLHLTILNSTVLPFGSYAMDITISAQMDADFCLSQRDMIRNLHSTFVVFTEQATQAQTICI</sequence>
<protein>
    <submittedName>
        <fullName evidence="7">Transcription factor bHLH25</fullName>
    </submittedName>
</protein>
<dbReference type="PANTHER" id="PTHR45959:SF2">
    <property type="entry name" value="BHLH TRANSCRIPTION FACTOR"/>
    <property type="match status" value="1"/>
</dbReference>
<dbReference type="PROSITE" id="PS50888">
    <property type="entry name" value="BHLH"/>
    <property type="match status" value="1"/>
</dbReference>
<organism evidence="7 8">
    <name type="scientific">Heracleum sosnowskyi</name>
    <dbReference type="NCBI Taxonomy" id="360622"/>
    <lineage>
        <taxon>Eukaryota</taxon>
        <taxon>Viridiplantae</taxon>
        <taxon>Streptophyta</taxon>
        <taxon>Embryophyta</taxon>
        <taxon>Tracheophyta</taxon>
        <taxon>Spermatophyta</taxon>
        <taxon>Magnoliopsida</taxon>
        <taxon>eudicotyledons</taxon>
        <taxon>Gunneridae</taxon>
        <taxon>Pentapetalae</taxon>
        <taxon>asterids</taxon>
        <taxon>campanulids</taxon>
        <taxon>Apiales</taxon>
        <taxon>Apiaceae</taxon>
        <taxon>Apioideae</taxon>
        <taxon>apioid superclade</taxon>
        <taxon>Tordylieae</taxon>
        <taxon>Tordyliinae</taxon>
        <taxon>Heracleum</taxon>
    </lineage>
</organism>
<evidence type="ECO:0000313" key="8">
    <source>
        <dbReference type="Proteomes" id="UP001237642"/>
    </source>
</evidence>
<keyword evidence="3" id="KW-0804">Transcription</keyword>
<evidence type="ECO:0000313" key="7">
    <source>
        <dbReference type="EMBL" id="KAK1351664.1"/>
    </source>
</evidence>
<reference evidence="7" key="1">
    <citation type="submission" date="2023-02" db="EMBL/GenBank/DDBJ databases">
        <title>Genome of toxic invasive species Heracleum sosnowskyi carries increased number of genes despite the absence of recent whole-genome duplications.</title>
        <authorList>
            <person name="Schelkunov M."/>
            <person name="Shtratnikova V."/>
            <person name="Makarenko M."/>
            <person name="Klepikova A."/>
            <person name="Omelchenko D."/>
            <person name="Novikova G."/>
            <person name="Obukhova E."/>
            <person name="Bogdanov V."/>
            <person name="Penin A."/>
            <person name="Logacheva M."/>
        </authorList>
    </citation>
    <scope>NUCLEOTIDE SEQUENCE</scope>
    <source>
        <strain evidence="7">Hsosn_3</strain>
        <tissue evidence="7">Leaf</tissue>
    </source>
</reference>
<evidence type="ECO:0000256" key="5">
    <source>
        <dbReference type="SAM" id="Coils"/>
    </source>
</evidence>
<feature type="coiled-coil region" evidence="5">
    <location>
        <begin position="193"/>
        <end position="220"/>
    </location>
</feature>
<proteinExistence type="predicted"/>
<dbReference type="InterPro" id="IPR011598">
    <property type="entry name" value="bHLH_dom"/>
</dbReference>
<dbReference type="InterPro" id="IPR036638">
    <property type="entry name" value="HLH_DNA-bd_sf"/>
</dbReference>
<dbReference type="GO" id="GO:0046983">
    <property type="term" value="F:protein dimerization activity"/>
    <property type="evidence" value="ECO:0007669"/>
    <property type="project" value="InterPro"/>
</dbReference>
<dbReference type="GO" id="GO:0005634">
    <property type="term" value="C:nucleus"/>
    <property type="evidence" value="ECO:0007669"/>
    <property type="project" value="UniProtKB-SubCell"/>
</dbReference>
<dbReference type="Gene3D" id="4.10.280.10">
    <property type="entry name" value="Helix-loop-helix DNA-binding domain"/>
    <property type="match status" value="1"/>
</dbReference>
<comment type="caution">
    <text evidence="7">The sequence shown here is derived from an EMBL/GenBank/DDBJ whole genome shotgun (WGS) entry which is preliminary data.</text>
</comment>
<dbReference type="InterPro" id="IPR052610">
    <property type="entry name" value="bHLH_transcription_regulator"/>
</dbReference>
<keyword evidence="8" id="KW-1185">Reference proteome</keyword>
<name>A0AAD8LXB5_9APIA</name>
<evidence type="ECO:0000256" key="2">
    <source>
        <dbReference type="ARBA" id="ARBA00023015"/>
    </source>
</evidence>
<evidence type="ECO:0000256" key="1">
    <source>
        <dbReference type="ARBA" id="ARBA00004123"/>
    </source>
</evidence>
<feature type="domain" description="BHLH" evidence="6">
    <location>
        <begin position="154"/>
        <end position="203"/>
    </location>
</feature>
<evidence type="ECO:0000256" key="3">
    <source>
        <dbReference type="ARBA" id="ARBA00023163"/>
    </source>
</evidence>
<dbReference type="SUPFAM" id="SSF47459">
    <property type="entry name" value="HLH, helix-loop-helix DNA-binding domain"/>
    <property type="match status" value="1"/>
</dbReference>
<dbReference type="AlphaFoldDB" id="A0AAD8LXB5"/>
<dbReference type="Pfam" id="PF00010">
    <property type="entry name" value="HLH"/>
    <property type="match status" value="1"/>
</dbReference>
<dbReference type="PANTHER" id="PTHR45959">
    <property type="entry name" value="BHLH TRANSCRIPTION FACTOR"/>
    <property type="match status" value="1"/>
</dbReference>
<comment type="subcellular location">
    <subcellularLocation>
        <location evidence="1">Nucleus</location>
    </subcellularLocation>
</comment>
<dbReference type="EMBL" id="JAUIZM010000028">
    <property type="protein sequence ID" value="KAK1351664.1"/>
    <property type="molecule type" value="Genomic_DNA"/>
</dbReference>
<gene>
    <name evidence="7" type="ORF">POM88_054123</name>
</gene>